<feature type="signal peptide" evidence="3">
    <location>
        <begin position="1"/>
        <end position="20"/>
    </location>
</feature>
<keyword evidence="5" id="KW-1185">Reference proteome</keyword>
<feature type="transmembrane region" description="Helical" evidence="2">
    <location>
        <begin position="144"/>
        <end position="163"/>
    </location>
</feature>
<name>A0A6C0GKV1_9BACT</name>
<proteinExistence type="predicted"/>
<sequence>MTKFLLLFTFSLLYLFPATAQDNMTRLLKERDELYKSYDHFNQQNSSLFGKKSKKDLLNIITTLKEIINKDTEIIREVRLQSSQVRLQSTQKESSFINNNREYIERIGTLKDEQEKLEAQVKLKTSELQTQQETFESQAKTLSVFKIITGILAVTVLGLFWYIRRLKVLVPQK</sequence>
<evidence type="ECO:0000256" key="2">
    <source>
        <dbReference type="SAM" id="Phobius"/>
    </source>
</evidence>
<dbReference type="Proteomes" id="UP000480178">
    <property type="component" value="Chromosome"/>
</dbReference>
<organism evidence="4 5">
    <name type="scientific">Rhodocytophaga rosea</name>
    <dbReference type="NCBI Taxonomy" id="2704465"/>
    <lineage>
        <taxon>Bacteria</taxon>
        <taxon>Pseudomonadati</taxon>
        <taxon>Bacteroidota</taxon>
        <taxon>Cytophagia</taxon>
        <taxon>Cytophagales</taxon>
        <taxon>Rhodocytophagaceae</taxon>
        <taxon>Rhodocytophaga</taxon>
    </lineage>
</organism>
<evidence type="ECO:0000313" key="4">
    <source>
        <dbReference type="EMBL" id="QHT68270.1"/>
    </source>
</evidence>
<reference evidence="4 5" key="1">
    <citation type="submission" date="2020-01" db="EMBL/GenBank/DDBJ databases">
        <authorList>
            <person name="Kim M.K."/>
        </authorList>
    </citation>
    <scope>NUCLEOTIDE SEQUENCE [LARGE SCALE GENOMIC DNA]</scope>
    <source>
        <strain evidence="4 5">172606-1</strain>
    </source>
</reference>
<keyword evidence="2" id="KW-0472">Membrane</keyword>
<dbReference type="SUPFAM" id="SSF58100">
    <property type="entry name" value="Bacterial hemolysins"/>
    <property type="match status" value="1"/>
</dbReference>
<keyword evidence="3" id="KW-0732">Signal</keyword>
<dbReference type="EMBL" id="CP048222">
    <property type="protein sequence ID" value="QHT68270.1"/>
    <property type="molecule type" value="Genomic_DNA"/>
</dbReference>
<keyword evidence="1" id="KW-0175">Coiled coil</keyword>
<evidence type="ECO:0000313" key="5">
    <source>
        <dbReference type="Proteomes" id="UP000480178"/>
    </source>
</evidence>
<feature type="chain" id="PRO_5025350291" evidence="3">
    <location>
        <begin position="21"/>
        <end position="173"/>
    </location>
</feature>
<evidence type="ECO:0000256" key="1">
    <source>
        <dbReference type="SAM" id="Coils"/>
    </source>
</evidence>
<gene>
    <name evidence="4" type="ORF">GXP67_17295</name>
</gene>
<feature type="coiled-coil region" evidence="1">
    <location>
        <begin position="100"/>
        <end position="134"/>
    </location>
</feature>
<dbReference type="RefSeq" id="WP_162444285.1">
    <property type="nucleotide sequence ID" value="NZ_CP048222.1"/>
</dbReference>
<dbReference type="KEGG" id="rhoz:GXP67_17295"/>
<keyword evidence="2" id="KW-0812">Transmembrane</keyword>
<dbReference type="AlphaFoldDB" id="A0A6C0GKV1"/>
<accession>A0A6C0GKV1</accession>
<evidence type="ECO:0000256" key="3">
    <source>
        <dbReference type="SAM" id="SignalP"/>
    </source>
</evidence>
<keyword evidence="2" id="KW-1133">Transmembrane helix</keyword>
<protein>
    <submittedName>
        <fullName evidence="4">Uncharacterized protein</fullName>
    </submittedName>
</protein>